<evidence type="ECO:0000256" key="3">
    <source>
        <dbReference type="ARBA" id="ARBA00022989"/>
    </source>
</evidence>
<dbReference type="PANTHER" id="PTHR23542">
    <property type="match status" value="1"/>
</dbReference>
<feature type="region of interest" description="Disordered" evidence="5">
    <location>
        <begin position="1"/>
        <end position="91"/>
    </location>
</feature>
<dbReference type="PANTHER" id="PTHR23542:SF1">
    <property type="entry name" value="MAJOR FACILITATOR SUPERFAMILY (MFS) PROFILE DOMAIN-CONTAINING PROTEIN"/>
    <property type="match status" value="1"/>
</dbReference>
<evidence type="ECO:0000259" key="7">
    <source>
        <dbReference type="PROSITE" id="PS50850"/>
    </source>
</evidence>
<sequence>MAPIVAAARPSDNRRGAAPATTETVVTSRSEPRHRTDRAASGCDTGTVVQDSPSRADDPENPEHRRDDLTTDATPSGTPAEPVLPASRSTSRNPYRAVLTLPGAWRFSAAALVARLPMSMVGIGTILMIQGIYGEYALAGRVAAALIVAQAIVSPQIARLVDRTGQRVVMLPMLVASAVGLSGLILCAVLRAPEWTLYVFAAISGATQGSYGSMVRARWTHTVPDARRLHTAYSLESALDELVFVVGPVLATILATSVSPSAGLIVPLVAAVVGGLWFLSQRATEPPVVVPEAGVKQRSAMRSTGMIVLAVIFVAMGIVFGATDVSTIAFAEEQGQKGAAGLILAVFAMGSLISGLVYGARHWVSPLWRRFVIGIVALAAGVSLFFFVTSIPVLAAVMFVTGFAIAPTLINGNNLVQNLVAPNQLTEGLAWVGTSLGVGVSIGSSVAGSRIDAGGAHAGFEVVVAAAALAVVLVLVALRSLRRSADREDVAPAH</sequence>
<evidence type="ECO:0000313" key="9">
    <source>
        <dbReference type="Proteomes" id="UP000451354"/>
    </source>
</evidence>
<dbReference type="AlphaFoldDB" id="A0A6M5ULP9"/>
<dbReference type="GO" id="GO:0005886">
    <property type="term" value="C:plasma membrane"/>
    <property type="evidence" value="ECO:0007669"/>
    <property type="project" value="UniProtKB-SubCell"/>
</dbReference>
<keyword evidence="3 6" id="KW-1133">Transmembrane helix</keyword>
<accession>A0A6M5ULP9</accession>
<feature type="transmembrane region" description="Helical" evidence="6">
    <location>
        <begin position="394"/>
        <end position="416"/>
    </location>
</feature>
<feature type="transmembrane region" description="Helical" evidence="6">
    <location>
        <begin position="340"/>
        <end position="359"/>
    </location>
</feature>
<protein>
    <submittedName>
        <fullName evidence="8">MFS transporter</fullName>
    </submittedName>
</protein>
<feature type="transmembrane region" description="Helical" evidence="6">
    <location>
        <begin position="428"/>
        <end position="446"/>
    </location>
</feature>
<organism evidence="8 9">
    <name type="scientific">Cellulosimicrobium protaetiae</name>
    <dbReference type="NCBI Taxonomy" id="2587808"/>
    <lineage>
        <taxon>Bacteria</taxon>
        <taxon>Bacillati</taxon>
        <taxon>Actinomycetota</taxon>
        <taxon>Actinomycetes</taxon>
        <taxon>Micrococcales</taxon>
        <taxon>Promicromonosporaceae</taxon>
        <taxon>Cellulosimicrobium</taxon>
    </lineage>
</organism>
<feature type="transmembrane region" description="Helical" evidence="6">
    <location>
        <begin position="168"/>
        <end position="191"/>
    </location>
</feature>
<reference evidence="9" key="1">
    <citation type="journal article" date="2022" name="Int. J. Syst. Evol. Microbiol.">
        <title>Cellulosimicrobium protaetiae sp. nov., isolated from the gut of the larva of Protaetia brevitarsis seulensis.</title>
        <authorList>
            <person name="Le Han H."/>
            <person name="Nguyen T.T.H."/>
            <person name="Li Z."/>
            <person name="Shin N.R."/>
            <person name="Kim S.G."/>
        </authorList>
    </citation>
    <scope>NUCLEOTIDE SEQUENCE [LARGE SCALE GENOMIC DNA]</scope>
    <source>
        <strain evidence="9">BI34</strain>
    </source>
</reference>
<feature type="transmembrane region" description="Helical" evidence="6">
    <location>
        <begin position="458"/>
        <end position="478"/>
    </location>
</feature>
<dbReference type="InterPro" id="IPR011701">
    <property type="entry name" value="MFS"/>
</dbReference>
<dbReference type="KEGG" id="cprt:FIC82_019685"/>
<gene>
    <name evidence="8" type="ORF">FIC82_019685</name>
</gene>
<keyword evidence="9" id="KW-1185">Reference proteome</keyword>
<dbReference type="EMBL" id="CP052757">
    <property type="protein sequence ID" value="QJW38058.1"/>
    <property type="molecule type" value="Genomic_DNA"/>
</dbReference>
<dbReference type="Proteomes" id="UP000451354">
    <property type="component" value="Chromosome"/>
</dbReference>
<dbReference type="Pfam" id="PF07690">
    <property type="entry name" value="MFS_1"/>
    <property type="match status" value="1"/>
</dbReference>
<dbReference type="PROSITE" id="PS50850">
    <property type="entry name" value="MFS"/>
    <property type="match status" value="1"/>
</dbReference>
<feature type="domain" description="Major facilitator superfamily (MFS) profile" evidence="7">
    <location>
        <begin position="305"/>
        <end position="494"/>
    </location>
</feature>
<name>A0A6M5ULP9_9MICO</name>
<evidence type="ECO:0000313" key="8">
    <source>
        <dbReference type="EMBL" id="QJW38058.1"/>
    </source>
</evidence>
<feature type="transmembrane region" description="Helical" evidence="6">
    <location>
        <begin position="300"/>
        <end position="320"/>
    </location>
</feature>
<evidence type="ECO:0000256" key="1">
    <source>
        <dbReference type="ARBA" id="ARBA00004651"/>
    </source>
</evidence>
<feature type="transmembrane region" description="Helical" evidence="6">
    <location>
        <begin position="261"/>
        <end position="279"/>
    </location>
</feature>
<dbReference type="InterPro" id="IPR020846">
    <property type="entry name" value="MFS_dom"/>
</dbReference>
<comment type="subcellular location">
    <subcellularLocation>
        <location evidence="1">Cell membrane</location>
        <topology evidence="1">Multi-pass membrane protein</topology>
    </subcellularLocation>
</comment>
<keyword evidence="4 6" id="KW-0472">Membrane</keyword>
<feature type="transmembrane region" description="Helical" evidence="6">
    <location>
        <begin position="112"/>
        <end position="133"/>
    </location>
</feature>
<dbReference type="OrthoDB" id="9180256at2"/>
<feature type="transmembrane region" description="Helical" evidence="6">
    <location>
        <begin position="139"/>
        <end position="161"/>
    </location>
</feature>
<evidence type="ECO:0000256" key="2">
    <source>
        <dbReference type="ARBA" id="ARBA00022692"/>
    </source>
</evidence>
<dbReference type="InterPro" id="IPR036259">
    <property type="entry name" value="MFS_trans_sf"/>
</dbReference>
<proteinExistence type="predicted"/>
<feature type="compositionally biased region" description="Basic and acidic residues" evidence="5">
    <location>
        <begin position="54"/>
        <end position="69"/>
    </location>
</feature>
<evidence type="ECO:0000256" key="5">
    <source>
        <dbReference type="SAM" id="MobiDB-lite"/>
    </source>
</evidence>
<evidence type="ECO:0000256" key="6">
    <source>
        <dbReference type="SAM" id="Phobius"/>
    </source>
</evidence>
<evidence type="ECO:0000256" key="4">
    <source>
        <dbReference type="ARBA" id="ARBA00023136"/>
    </source>
</evidence>
<feature type="transmembrane region" description="Helical" evidence="6">
    <location>
        <begin position="371"/>
        <end position="388"/>
    </location>
</feature>
<keyword evidence="2 6" id="KW-0812">Transmembrane</keyword>
<dbReference type="SUPFAM" id="SSF103473">
    <property type="entry name" value="MFS general substrate transporter"/>
    <property type="match status" value="1"/>
</dbReference>
<dbReference type="GO" id="GO:0022857">
    <property type="term" value="F:transmembrane transporter activity"/>
    <property type="evidence" value="ECO:0007669"/>
    <property type="project" value="InterPro"/>
</dbReference>
<dbReference type="Gene3D" id="1.20.1250.20">
    <property type="entry name" value="MFS general substrate transporter like domains"/>
    <property type="match status" value="2"/>
</dbReference>